<protein>
    <submittedName>
        <fullName evidence="2">Uncharacterized protein</fullName>
    </submittedName>
</protein>
<dbReference type="AlphaFoldDB" id="A0A2P5F4V3"/>
<dbReference type="EMBL" id="JXTC01000062">
    <property type="protein sequence ID" value="PON92816.1"/>
    <property type="molecule type" value="Genomic_DNA"/>
</dbReference>
<sequence>MYSLIFLASSSCLSISASSLLATSTLIEAFFNPSSKTLFSSLLRSSSTRSSTAPANASFKLKLCSGPPLLHLTVKTRGLEEGEEEEEAEAAWKSLVENVSGVNKSFFWKRVLIGFGQ</sequence>
<evidence type="ECO:0000313" key="2">
    <source>
        <dbReference type="EMBL" id="PON92816.1"/>
    </source>
</evidence>
<feature type="chain" id="PRO_5015201612" evidence="1">
    <location>
        <begin position="20"/>
        <end position="117"/>
    </location>
</feature>
<feature type="signal peptide" evidence="1">
    <location>
        <begin position="1"/>
        <end position="19"/>
    </location>
</feature>
<comment type="caution">
    <text evidence="2">The sequence shown here is derived from an EMBL/GenBank/DDBJ whole genome shotgun (WGS) entry which is preliminary data.</text>
</comment>
<reference evidence="3" key="1">
    <citation type="submission" date="2016-06" db="EMBL/GenBank/DDBJ databases">
        <title>Parallel loss of symbiosis genes in relatives of nitrogen-fixing non-legume Parasponia.</title>
        <authorList>
            <person name="Van Velzen R."/>
            <person name="Holmer R."/>
            <person name="Bu F."/>
            <person name="Rutten L."/>
            <person name="Van Zeijl A."/>
            <person name="Liu W."/>
            <person name="Santuari L."/>
            <person name="Cao Q."/>
            <person name="Sharma T."/>
            <person name="Shen D."/>
            <person name="Roswanjaya Y."/>
            <person name="Wardhani T."/>
            <person name="Kalhor M.S."/>
            <person name="Jansen J."/>
            <person name="Van den Hoogen J."/>
            <person name="Gungor B."/>
            <person name="Hartog M."/>
            <person name="Hontelez J."/>
            <person name="Verver J."/>
            <person name="Yang W.-C."/>
            <person name="Schijlen E."/>
            <person name="Repin R."/>
            <person name="Schilthuizen M."/>
            <person name="Schranz E."/>
            <person name="Heidstra R."/>
            <person name="Miyata K."/>
            <person name="Fedorova E."/>
            <person name="Kohlen W."/>
            <person name="Bisseling T."/>
            <person name="Smit S."/>
            <person name="Geurts R."/>
        </authorList>
    </citation>
    <scope>NUCLEOTIDE SEQUENCE [LARGE SCALE GENOMIC DNA]</scope>
    <source>
        <strain evidence="3">cv. RG33-2</strain>
    </source>
</reference>
<keyword evidence="3" id="KW-1185">Reference proteome</keyword>
<accession>A0A2P5F4V3</accession>
<keyword evidence="1" id="KW-0732">Signal</keyword>
<evidence type="ECO:0000256" key="1">
    <source>
        <dbReference type="SAM" id="SignalP"/>
    </source>
</evidence>
<proteinExistence type="predicted"/>
<evidence type="ECO:0000313" key="3">
    <source>
        <dbReference type="Proteomes" id="UP000237000"/>
    </source>
</evidence>
<name>A0A2P5F4V3_TREOI</name>
<organism evidence="2 3">
    <name type="scientific">Trema orientale</name>
    <name type="common">Charcoal tree</name>
    <name type="synonym">Celtis orientalis</name>
    <dbReference type="NCBI Taxonomy" id="63057"/>
    <lineage>
        <taxon>Eukaryota</taxon>
        <taxon>Viridiplantae</taxon>
        <taxon>Streptophyta</taxon>
        <taxon>Embryophyta</taxon>
        <taxon>Tracheophyta</taxon>
        <taxon>Spermatophyta</taxon>
        <taxon>Magnoliopsida</taxon>
        <taxon>eudicotyledons</taxon>
        <taxon>Gunneridae</taxon>
        <taxon>Pentapetalae</taxon>
        <taxon>rosids</taxon>
        <taxon>fabids</taxon>
        <taxon>Rosales</taxon>
        <taxon>Cannabaceae</taxon>
        <taxon>Trema</taxon>
    </lineage>
</organism>
<gene>
    <name evidence="2" type="ORF">TorRG33x02_114140</name>
</gene>
<dbReference type="Proteomes" id="UP000237000">
    <property type="component" value="Unassembled WGS sequence"/>
</dbReference>
<dbReference type="InParanoid" id="A0A2P5F4V3"/>